<proteinExistence type="predicted"/>
<evidence type="ECO:0000313" key="4">
    <source>
        <dbReference type="EMBL" id="NYE74615.1"/>
    </source>
</evidence>
<evidence type="ECO:0000259" key="2">
    <source>
        <dbReference type="Pfam" id="PF10979"/>
    </source>
</evidence>
<comment type="caution">
    <text evidence="4">The sequence shown here is derived from an EMBL/GenBank/DDBJ whole genome shotgun (WGS) entry which is preliminary data.</text>
</comment>
<keyword evidence="5" id="KW-1185">Reference proteome</keyword>
<protein>
    <recommendedName>
        <fullName evidence="6">DUF2786 domain-containing protein</fullName>
    </recommendedName>
</protein>
<organism evidence="4 5">
    <name type="scientific">Microlunatus parietis</name>
    <dbReference type="NCBI Taxonomy" id="682979"/>
    <lineage>
        <taxon>Bacteria</taxon>
        <taxon>Bacillati</taxon>
        <taxon>Actinomycetota</taxon>
        <taxon>Actinomycetes</taxon>
        <taxon>Propionibacteriales</taxon>
        <taxon>Propionibacteriaceae</taxon>
        <taxon>Microlunatus</taxon>
    </lineage>
</organism>
<dbReference type="Pfam" id="PF23771">
    <property type="entry name" value="DUF7168"/>
    <property type="match status" value="1"/>
</dbReference>
<feature type="domain" description="DUF2786" evidence="2">
    <location>
        <begin position="157"/>
        <end position="194"/>
    </location>
</feature>
<gene>
    <name evidence="4" type="ORF">BKA15_005944</name>
</gene>
<dbReference type="Proteomes" id="UP000569914">
    <property type="component" value="Unassembled WGS sequence"/>
</dbReference>
<evidence type="ECO:0000259" key="3">
    <source>
        <dbReference type="Pfam" id="PF23771"/>
    </source>
</evidence>
<feature type="compositionally biased region" description="Basic residues" evidence="1">
    <location>
        <begin position="367"/>
        <end position="381"/>
    </location>
</feature>
<evidence type="ECO:0000256" key="1">
    <source>
        <dbReference type="SAM" id="MobiDB-lite"/>
    </source>
</evidence>
<evidence type="ECO:0008006" key="6">
    <source>
        <dbReference type="Google" id="ProtNLM"/>
    </source>
</evidence>
<dbReference type="RefSeq" id="WP_179757062.1">
    <property type="nucleotide sequence ID" value="NZ_JACCBU010000001.1"/>
</dbReference>
<dbReference type="EMBL" id="JACCBU010000001">
    <property type="protein sequence ID" value="NYE74615.1"/>
    <property type="molecule type" value="Genomic_DNA"/>
</dbReference>
<sequence>MVKPPAEIVRGLTALPTTEVYGAAGDFLIACVREVYGSGWQPAELVRQARLNGDASTGDLCRWAMAAERAEPGLAGADPRWARQFEETVPLLDSADRWVEHWARWRRFPDPDNVELLVRLVGILYQTPPIPLLILPPAGIPTRTRVIGMEQAAASPILIKVRGLLAKAESTEHEAEAAAFTAKAHELMTRHAIDLATVQQAEHGDPGRPGVIRIPVDPPYPDAKGLLLQTVAEQTRCKTMYFDDLRMSSVVGYPTDLEAVELLFTSLLVQVQHALAQASAGAPPGSRPRSVGFRSAFLLGFTGRIRERLAEVNRLAYADDAAGTFLPVLRSQEERIDAFIEAEFGRRVHAVPGPRWLRLARLPARRAGRRRRATHGRRRPKLMGGRSIR</sequence>
<accession>A0A7Y9ID48</accession>
<reference evidence="4 5" key="1">
    <citation type="submission" date="2020-07" db="EMBL/GenBank/DDBJ databases">
        <title>Sequencing the genomes of 1000 actinobacteria strains.</title>
        <authorList>
            <person name="Klenk H.-P."/>
        </authorList>
    </citation>
    <scope>NUCLEOTIDE SEQUENCE [LARGE SCALE GENOMIC DNA]</scope>
    <source>
        <strain evidence="4 5">DSM 22083</strain>
    </source>
</reference>
<feature type="domain" description="DUF7168" evidence="3">
    <location>
        <begin position="223"/>
        <end position="313"/>
    </location>
</feature>
<evidence type="ECO:0000313" key="5">
    <source>
        <dbReference type="Proteomes" id="UP000569914"/>
    </source>
</evidence>
<dbReference type="InterPro" id="IPR024498">
    <property type="entry name" value="DUF2786"/>
</dbReference>
<name>A0A7Y9ID48_9ACTN</name>
<dbReference type="InterPro" id="IPR055592">
    <property type="entry name" value="DUF7168"/>
</dbReference>
<dbReference type="AlphaFoldDB" id="A0A7Y9ID48"/>
<dbReference type="Pfam" id="PF10979">
    <property type="entry name" value="DUF2786"/>
    <property type="match status" value="1"/>
</dbReference>
<feature type="region of interest" description="Disordered" evidence="1">
    <location>
        <begin position="367"/>
        <end position="389"/>
    </location>
</feature>